<sequence>MAEYIETPTMGEILNEEFLIPLGLSAYKVAQEIKVPTSRIQDILHNRRRITVDTSLRLAKFFGVSDGYFMALQDDIDIRNAKLELAPQLEEIKAYAYA</sequence>
<dbReference type="Pfam" id="PF01381">
    <property type="entry name" value="HTH_3"/>
    <property type="match status" value="1"/>
</dbReference>
<dbReference type="EMBL" id="CP048020">
    <property type="protein sequence ID" value="QHX44023.1"/>
    <property type="molecule type" value="Genomic_DNA"/>
</dbReference>
<feature type="domain" description="HTH cro/C1-type" evidence="2">
    <location>
        <begin position="22"/>
        <end position="69"/>
    </location>
</feature>
<dbReference type="SMART" id="SM00530">
    <property type="entry name" value="HTH_XRE"/>
    <property type="match status" value="1"/>
</dbReference>
<protein>
    <submittedName>
        <fullName evidence="3">HigA family addiction module antidote protein</fullName>
    </submittedName>
</protein>
<dbReference type="InterPro" id="IPR010982">
    <property type="entry name" value="Lambda_DNA-bd_dom_sf"/>
</dbReference>
<dbReference type="InterPro" id="IPR001387">
    <property type="entry name" value="Cro/C1-type_HTH"/>
</dbReference>
<dbReference type="NCBIfam" id="TIGR02607">
    <property type="entry name" value="antidote_HigA"/>
    <property type="match status" value="1"/>
</dbReference>
<evidence type="ECO:0000313" key="3">
    <source>
        <dbReference type="EMBL" id="QHX44023.1"/>
    </source>
</evidence>
<dbReference type="Proteomes" id="UP000464374">
    <property type="component" value="Chromosome"/>
</dbReference>
<dbReference type="PANTHER" id="PTHR36924">
    <property type="entry name" value="ANTITOXIN HIGA-1"/>
    <property type="match status" value="1"/>
</dbReference>
<evidence type="ECO:0000256" key="1">
    <source>
        <dbReference type="ARBA" id="ARBA00023125"/>
    </source>
</evidence>
<accession>A0A6P1Y4U8</accession>
<reference evidence="3 4" key="1">
    <citation type="submission" date="2020-01" db="EMBL/GenBank/DDBJ databases">
        <title>Complete genome sequence of a human oral phylogroup 1 Treponema sp. strain ATCC 700766, originally isolated from periodontitis dental plaque.</title>
        <authorList>
            <person name="Chan Y."/>
            <person name="Huo Y.-B."/>
            <person name="Yu X.-L."/>
            <person name="Zeng H."/>
            <person name="Leung W.-K."/>
            <person name="Watt R.M."/>
        </authorList>
    </citation>
    <scope>NUCLEOTIDE SEQUENCE [LARGE SCALE GENOMIC DNA]</scope>
    <source>
        <strain evidence="3 4">OMZ 804</strain>
    </source>
</reference>
<dbReference type="RefSeq" id="WP_162664322.1">
    <property type="nucleotide sequence ID" value="NZ_CP048020.1"/>
</dbReference>
<evidence type="ECO:0000313" key="4">
    <source>
        <dbReference type="Proteomes" id="UP000464374"/>
    </source>
</evidence>
<organism evidence="3 4">
    <name type="scientific">Treponema vincentii</name>
    <dbReference type="NCBI Taxonomy" id="69710"/>
    <lineage>
        <taxon>Bacteria</taxon>
        <taxon>Pseudomonadati</taxon>
        <taxon>Spirochaetota</taxon>
        <taxon>Spirochaetia</taxon>
        <taxon>Spirochaetales</taxon>
        <taxon>Treponemataceae</taxon>
        <taxon>Treponema</taxon>
    </lineage>
</organism>
<proteinExistence type="predicted"/>
<dbReference type="GO" id="GO:0003677">
    <property type="term" value="F:DNA binding"/>
    <property type="evidence" value="ECO:0007669"/>
    <property type="project" value="UniProtKB-KW"/>
</dbReference>
<dbReference type="SUPFAM" id="SSF47413">
    <property type="entry name" value="lambda repressor-like DNA-binding domains"/>
    <property type="match status" value="1"/>
</dbReference>
<dbReference type="KEGG" id="trz:GWP43_11850"/>
<keyword evidence="1" id="KW-0238">DNA-binding</keyword>
<dbReference type="AlphaFoldDB" id="A0A6P1Y4U8"/>
<dbReference type="PANTHER" id="PTHR36924:SF1">
    <property type="entry name" value="ANTITOXIN HIGA-1"/>
    <property type="match status" value="1"/>
</dbReference>
<evidence type="ECO:0000259" key="2">
    <source>
        <dbReference type="PROSITE" id="PS50943"/>
    </source>
</evidence>
<dbReference type="PROSITE" id="PS50943">
    <property type="entry name" value="HTH_CROC1"/>
    <property type="match status" value="1"/>
</dbReference>
<dbReference type="CDD" id="cd00093">
    <property type="entry name" value="HTH_XRE"/>
    <property type="match status" value="1"/>
</dbReference>
<dbReference type="InterPro" id="IPR013430">
    <property type="entry name" value="Toxin_antidote_HigA"/>
</dbReference>
<gene>
    <name evidence="3" type="ORF">GWP43_11850</name>
</gene>
<dbReference type="Gene3D" id="1.10.260.40">
    <property type="entry name" value="lambda repressor-like DNA-binding domains"/>
    <property type="match status" value="1"/>
</dbReference>
<name>A0A6P1Y4U8_9SPIR</name>